<evidence type="ECO:0000313" key="2">
    <source>
        <dbReference type="EMBL" id="EPB69710.1"/>
    </source>
</evidence>
<organism evidence="2 3">
    <name type="scientific">Ancylostoma ceylanicum</name>
    <dbReference type="NCBI Taxonomy" id="53326"/>
    <lineage>
        <taxon>Eukaryota</taxon>
        <taxon>Metazoa</taxon>
        <taxon>Ecdysozoa</taxon>
        <taxon>Nematoda</taxon>
        <taxon>Chromadorea</taxon>
        <taxon>Rhabditida</taxon>
        <taxon>Rhabditina</taxon>
        <taxon>Rhabditomorpha</taxon>
        <taxon>Strongyloidea</taxon>
        <taxon>Ancylostomatidae</taxon>
        <taxon>Ancylostomatinae</taxon>
        <taxon>Ancylostoma</taxon>
    </lineage>
</organism>
<feature type="compositionally biased region" description="Basic and acidic residues" evidence="1">
    <location>
        <begin position="144"/>
        <end position="165"/>
    </location>
</feature>
<keyword evidence="3" id="KW-1185">Reference proteome</keyword>
<reference evidence="2 3" key="1">
    <citation type="submission" date="2013-05" db="EMBL/GenBank/DDBJ databases">
        <title>Draft genome of the parasitic nematode Anyclostoma ceylanicum.</title>
        <authorList>
            <person name="Mitreva M."/>
        </authorList>
    </citation>
    <scope>NUCLEOTIDE SEQUENCE [LARGE SCALE GENOMIC DNA]</scope>
</reference>
<feature type="compositionally biased region" description="Basic and acidic residues" evidence="1">
    <location>
        <begin position="30"/>
        <end position="39"/>
    </location>
</feature>
<protein>
    <submittedName>
        <fullName evidence="2">Uncharacterized protein</fullName>
    </submittedName>
</protein>
<feature type="compositionally biased region" description="Polar residues" evidence="1">
    <location>
        <begin position="167"/>
        <end position="186"/>
    </location>
</feature>
<accession>A0A0D6LC78</accession>
<dbReference type="AlphaFoldDB" id="A0A0D6LC78"/>
<feature type="compositionally biased region" description="Basic and acidic residues" evidence="1">
    <location>
        <begin position="230"/>
        <end position="244"/>
    </location>
</feature>
<feature type="compositionally biased region" description="Basic and acidic residues" evidence="1">
    <location>
        <begin position="71"/>
        <end position="81"/>
    </location>
</feature>
<gene>
    <name evidence="2" type="ORF">ANCCEY_11194</name>
</gene>
<name>A0A0D6LC78_9BILA</name>
<evidence type="ECO:0000256" key="1">
    <source>
        <dbReference type="SAM" id="MobiDB-lite"/>
    </source>
</evidence>
<proteinExistence type="predicted"/>
<sequence>MPGYRRTSYSDNRAASHYAGHMHCCKPYRERSYSRERSMTPKSPPYSRNDALQTTGRTREDAGYSLYSRHRYCDHSRERSRSQRPGTSHSRTPEYSTSSGRPHKRARYSRYNDDDHSRERSRSPRPLRMSSRSRTPEYPPSRGRTHECMHYSRYNENDYFRERSRSPRPQTSLHARTLERSPSGSRMQRFYHNERRYDGRHSPDEAASSWSRTPSHDLDQSISTSRGRAHRDGHLERSTEDHHFRERRRTPSPQWTSKRKLPMDSQVTSLSERANDLIRERCVNLEKLGAAVALNDNAEEVEDFVRDKLKDVRVQVAEVKSIRKAIDAIPTSSDSVVRCLVGVVKSLSEVIIGMSTVECDLKELMGRWRRSGRATEEDHLTHCTDFMRFYLACDPVKSIQKYAHRVSGRGQKKEDLKDLPENIVGILIECLLDGLGLGQPELQMATEELEDRPTE</sequence>
<feature type="compositionally biased region" description="Low complexity" evidence="1">
    <location>
        <begin position="124"/>
        <end position="133"/>
    </location>
</feature>
<evidence type="ECO:0000313" key="3">
    <source>
        <dbReference type="Proteomes" id="UP000054495"/>
    </source>
</evidence>
<feature type="compositionally biased region" description="Basic and acidic residues" evidence="1">
    <location>
        <begin position="110"/>
        <end position="122"/>
    </location>
</feature>
<dbReference type="Proteomes" id="UP000054495">
    <property type="component" value="Unassembled WGS sequence"/>
</dbReference>
<feature type="compositionally biased region" description="Polar residues" evidence="1">
    <location>
        <begin position="83"/>
        <end position="100"/>
    </location>
</feature>
<feature type="region of interest" description="Disordered" evidence="1">
    <location>
        <begin position="30"/>
        <end position="268"/>
    </location>
</feature>
<dbReference type="EMBL" id="KE125261">
    <property type="protein sequence ID" value="EPB69710.1"/>
    <property type="molecule type" value="Genomic_DNA"/>
</dbReference>
<feature type="compositionally biased region" description="Basic and acidic residues" evidence="1">
    <location>
        <begin position="191"/>
        <end position="204"/>
    </location>
</feature>